<evidence type="ECO:0000313" key="2">
    <source>
        <dbReference type="Proteomes" id="UP000216897"/>
    </source>
</evidence>
<evidence type="ECO:0000313" key="1">
    <source>
        <dbReference type="EMBL" id="OZY55942.1"/>
    </source>
</evidence>
<gene>
    <name evidence="1" type="ORF">CJF38_05775</name>
</gene>
<protein>
    <submittedName>
        <fullName evidence="1">Uncharacterized protein</fullName>
    </submittedName>
</protein>
<name>A0ABX4GPE4_9PSED</name>
<dbReference type="Proteomes" id="UP000216897">
    <property type="component" value="Unassembled WGS sequence"/>
</dbReference>
<keyword evidence="2" id="KW-1185">Reference proteome</keyword>
<sequence>MLVLVLVLMILILILILILLVLLKSLPAATRLQAQRKGPSQQAERRCCCGGGSAGAEPAVLGHGWPVTACPRNSAGVKEPSSQSEAAVWQGKDLLLTFGAVCQK</sequence>
<comment type="caution">
    <text evidence="1">The sequence shown here is derived from an EMBL/GenBank/DDBJ whole genome shotgun (WGS) entry which is preliminary data.</text>
</comment>
<accession>A0ABX4GPE4</accession>
<organism evidence="1 2">
    <name type="scientific">Pseudomonas lundensis</name>
    <dbReference type="NCBI Taxonomy" id="86185"/>
    <lineage>
        <taxon>Bacteria</taxon>
        <taxon>Pseudomonadati</taxon>
        <taxon>Pseudomonadota</taxon>
        <taxon>Gammaproteobacteria</taxon>
        <taxon>Pseudomonadales</taxon>
        <taxon>Pseudomonadaceae</taxon>
        <taxon>Pseudomonas</taxon>
    </lineage>
</organism>
<proteinExistence type="predicted"/>
<reference evidence="1 2" key="1">
    <citation type="submission" date="2017-08" db="EMBL/GenBank/DDBJ databases">
        <title>Genomic and metabolic characterisation of spoilage-associated Pseudomonas species.</title>
        <authorList>
            <person name="Stanborough T."/>
            <person name="Fegan N."/>
            <person name="Powell S.M."/>
            <person name="Singh T."/>
            <person name="Tamplin M.L."/>
            <person name="Chandry P.S."/>
        </authorList>
    </citation>
    <scope>NUCLEOTIDE SEQUENCE [LARGE SCALE GENOMIC DNA]</scope>
    <source>
        <strain evidence="1 2">L1814</strain>
    </source>
</reference>
<dbReference type="EMBL" id="NQKG01000004">
    <property type="protein sequence ID" value="OZY55942.1"/>
    <property type="molecule type" value="Genomic_DNA"/>
</dbReference>